<evidence type="ECO:0000313" key="3">
    <source>
        <dbReference type="EMBL" id="MBA8813741.1"/>
    </source>
</evidence>
<dbReference type="Proteomes" id="UP000321154">
    <property type="component" value="Unassembled WGS sequence"/>
</dbReference>
<reference evidence="2 4" key="1">
    <citation type="submission" date="2019-07" db="EMBL/GenBank/DDBJ databases">
        <title>Whole genome shotgun sequence of Frigoribacterium faeni NBRC 103066.</title>
        <authorList>
            <person name="Hosoyama A."/>
            <person name="Uohara A."/>
            <person name="Ohji S."/>
            <person name="Ichikawa N."/>
        </authorList>
    </citation>
    <scope>NUCLEOTIDE SEQUENCE [LARGE SCALE GENOMIC DNA]</scope>
    <source>
        <strain evidence="2 4">NBRC 103066</strain>
    </source>
</reference>
<gene>
    <name evidence="3" type="ORF">FB463_001990</name>
    <name evidence="2" type="ORF">FFA01_16970</name>
</gene>
<comment type="caution">
    <text evidence="3">The sequence shown here is derived from an EMBL/GenBank/DDBJ whole genome shotgun (WGS) entry which is preliminary data.</text>
</comment>
<dbReference type="RefSeq" id="WP_146854975.1">
    <property type="nucleotide sequence ID" value="NZ_BAAAHR010000008.1"/>
</dbReference>
<feature type="region of interest" description="Disordered" evidence="1">
    <location>
        <begin position="118"/>
        <end position="160"/>
    </location>
</feature>
<dbReference type="OrthoDB" id="9799608at2"/>
<keyword evidence="4" id="KW-1185">Reference proteome</keyword>
<name>A0A7W3JIZ1_9MICO</name>
<dbReference type="Pfam" id="PF05336">
    <property type="entry name" value="rhaM"/>
    <property type="match status" value="1"/>
</dbReference>
<dbReference type="SUPFAM" id="SSF54909">
    <property type="entry name" value="Dimeric alpha+beta barrel"/>
    <property type="match status" value="1"/>
</dbReference>
<evidence type="ECO:0000313" key="5">
    <source>
        <dbReference type="Proteomes" id="UP000522688"/>
    </source>
</evidence>
<sequence>MTADEHERYAFRLQVAPDRLTEYTRRHAEVWPEMLQALHDSGWHSYSLFAAPDGLLVGTVEAASLEEAQAAMARTEVNTRWQASMAEFFTSLDGTPPDEGFELLTQVFNLEAQLGLPGGGRYSTDPAASPTTASPTTASPTPASSTTSDDRTTTTTEETS</sequence>
<reference evidence="3 5" key="2">
    <citation type="submission" date="2020-07" db="EMBL/GenBank/DDBJ databases">
        <title>Sequencing the genomes of 1000 actinobacteria strains.</title>
        <authorList>
            <person name="Klenk H.-P."/>
        </authorList>
    </citation>
    <scope>NUCLEOTIDE SEQUENCE [LARGE SCALE GENOMIC DNA]</scope>
    <source>
        <strain evidence="3 5">DSM 10309</strain>
    </source>
</reference>
<dbReference type="EMBL" id="BJUV01000014">
    <property type="protein sequence ID" value="GEK83388.1"/>
    <property type="molecule type" value="Genomic_DNA"/>
</dbReference>
<dbReference type="EMBL" id="JACGWW010000002">
    <property type="protein sequence ID" value="MBA8813741.1"/>
    <property type="molecule type" value="Genomic_DNA"/>
</dbReference>
<evidence type="ECO:0000256" key="1">
    <source>
        <dbReference type="SAM" id="MobiDB-lite"/>
    </source>
</evidence>
<dbReference type="PANTHER" id="PTHR34389">
    <property type="entry name" value="L-RHAMNOSE MUTAROTASE"/>
    <property type="match status" value="1"/>
</dbReference>
<dbReference type="Proteomes" id="UP000522688">
    <property type="component" value="Unassembled WGS sequence"/>
</dbReference>
<dbReference type="GO" id="GO:0019301">
    <property type="term" value="P:rhamnose catabolic process"/>
    <property type="evidence" value="ECO:0007669"/>
    <property type="project" value="TreeGrafter"/>
</dbReference>
<dbReference type="InterPro" id="IPR011008">
    <property type="entry name" value="Dimeric_a/b-barrel"/>
</dbReference>
<proteinExistence type="predicted"/>
<protein>
    <submittedName>
        <fullName evidence="3">L-rhamnose mutarotase</fullName>
    </submittedName>
</protein>
<feature type="compositionally biased region" description="Low complexity" evidence="1">
    <location>
        <begin position="123"/>
        <end position="160"/>
    </location>
</feature>
<accession>A0A7W3JIZ1</accession>
<organism evidence="3 5">
    <name type="scientific">Frigoribacterium faeni</name>
    <dbReference type="NCBI Taxonomy" id="145483"/>
    <lineage>
        <taxon>Bacteria</taxon>
        <taxon>Bacillati</taxon>
        <taxon>Actinomycetota</taxon>
        <taxon>Actinomycetes</taxon>
        <taxon>Micrococcales</taxon>
        <taxon>Microbacteriaceae</taxon>
        <taxon>Frigoribacterium</taxon>
    </lineage>
</organism>
<dbReference type="InterPro" id="IPR008000">
    <property type="entry name" value="Rham/fucose_mutarotase"/>
</dbReference>
<evidence type="ECO:0000313" key="4">
    <source>
        <dbReference type="Proteomes" id="UP000321154"/>
    </source>
</evidence>
<dbReference type="Gene3D" id="3.30.70.100">
    <property type="match status" value="1"/>
</dbReference>
<dbReference type="AlphaFoldDB" id="A0A7W3JIZ1"/>
<dbReference type="PANTHER" id="PTHR34389:SF2">
    <property type="entry name" value="L-RHAMNOSE MUTAROTASE"/>
    <property type="match status" value="1"/>
</dbReference>
<evidence type="ECO:0000313" key="2">
    <source>
        <dbReference type="EMBL" id="GEK83388.1"/>
    </source>
</evidence>
<dbReference type="GO" id="GO:0016857">
    <property type="term" value="F:racemase and epimerase activity, acting on carbohydrates and derivatives"/>
    <property type="evidence" value="ECO:0007669"/>
    <property type="project" value="InterPro"/>
</dbReference>